<keyword evidence="5 8" id="KW-0808">Transferase</keyword>
<dbReference type="GO" id="GO:0016740">
    <property type="term" value="F:transferase activity"/>
    <property type="evidence" value="ECO:0007669"/>
    <property type="project" value="UniProtKB-KW"/>
</dbReference>
<gene>
    <name evidence="10" type="ORF">IT775_08945</name>
</gene>
<evidence type="ECO:0000256" key="2">
    <source>
        <dbReference type="ARBA" id="ARBA00004713"/>
    </source>
</evidence>
<keyword evidence="8" id="KW-1003">Cell membrane</keyword>
<evidence type="ECO:0000313" key="10">
    <source>
        <dbReference type="EMBL" id="MBR9651246.1"/>
    </source>
</evidence>
<dbReference type="InterPro" id="IPR007507">
    <property type="entry name" value="Glycos_transf_N"/>
</dbReference>
<dbReference type="Gene3D" id="3.40.50.11720">
    <property type="entry name" value="3-Deoxy-D-manno-octulosonic-acid transferase, N-terminal domain"/>
    <property type="match status" value="1"/>
</dbReference>
<evidence type="ECO:0000256" key="3">
    <source>
        <dbReference type="ARBA" id="ARBA00012621"/>
    </source>
</evidence>
<dbReference type="PANTHER" id="PTHR42755">
    <property type="entry name" value="3-DEOXY-MANNO-OCTULOSONATE CYTIDYLYLTRANSFERASE"/>
    <property type="match status" value="1"/>
</dbReference>
<reference evidence="10 11" key="1">
    <citation type="journal article" date="2021" name="Arch. Microbiol.">
        <title>Thalassobius aquimarinus sp. nov., isolated from the Sea of Japan seashore.</title>
        <authorList>
            <person name="Kurilenko V.V."/>
            <person name="Romanenko L.A."/>
            <person name="Chernysheva N.Y."/>
            <person name="Velansky P.V."/>
            <person name="Tekutyeva L.A."/>
            <person name="Isaeva M.P."/>
            <person name="Mikhailov V.V."/>
        </authorList>
    </citation>
    <scope>NUCLEOTIDE SEQUENCE [LARGE SCALE GENOMIC DNA]</scope>
    <source>
        <strain evidence="10 11">KMM 8518</strain>
    </source>
</reference>
<dbReference type="RefSeq" id="WP_212700766.1">
    <property type="nucleotide sequence ID" value="NZ_JADMKU010000006.1"/>
</dbReference>
<evidence type="ECO:0000256" key="5">
    <source>
        <dbReference type="ARBA" id="ARBA00022679"/>
    </source>
</evidence>
<dbReference type="InterPro" id="IPR038107">
    <property type="entry name" value="Glycos_transf_N_sf"/>
</dbReference>
<evidence type="ECO:0000256" key="1">
    <source>
        <dbReference type="ARBA" id="ARBA00003394"/>
    </source>
</evidence>
<proteinExistence type="inferred from homology"/>
<keyword evidence="11" id="KW-1185">Reference proteome</keyword>
<evidence type="ECO:0000259" key="9">
    <source>
        <dbReference type="Pfam" id="PF04413"/>
    </source>
</evidence>
<dbReference type="Proteomes" id="UP001195941">
    <property type="component" value="Unassembled WGS sequence"/>
</dbReference>
<comment type="similarity">
    <text evidence="8">Belongs to the glycosyltransferase group 1 family.</text>
</comment>
<comment type="catalytic activity">
    <reaction evidence="7 8">
        <text>lipid IVA (E. coli) + CMP-3-deoxy-beta-D-manno-octulosonate = alpha-Kdo-(2-&gt;6)-lipid IVA (E. coli) + CMP + H(+)</text>
        <dbReference type="Rhea" id="RHEA:28066"/>
        <dbReference type="ChEBI" id="CHEBI:15378"/>
        <dbReference type="ChEBI" id="CHEBI:58603"/>
        <dbReference type="ChEBI" id="CHEBI:60364"/>
        <dbReference type="ChEBI" id="CHEBI:60377"/>
        <dbReference type="ChEBI" id="CHEBI:85987"/>
        <dbReference type="EC" id="2.4.99.12"/>
    </reaction>
</comment>
<evidence type="ECO:0000256" key="8">
    <source>
        <dbReference type="RuleBase" id="RU365103"/>
    </source>
</evidence>
<dbReference type="EC" id="2.4.99.12" evidence="3 8"/>
<organism evidence="10 11">
    <name type="scientific">Thalassovita aquimarina</name>
    <dbReference type="NCBI Taxonomy" id="2785917"/>
    <lineage>
        <taxon>Bacteria</taxon>
        <taxon>Pseudomonadati</taxon>
        <taxon>Pseudomonadota</taxon>
        <taxon>Alphaproteobacteria</taxon>
        <taxon>Rhodobacterales</taxon>
        <taxon>Roseobacteraceae</taxon>
        <taxon>Thalassovita</taxon>
    </lineage>
</organism>
<dbReference type="PANTHER" id="PTHR42755:SF1">
    <property type="entry name" value="3-DEOXY-D-MANNO-OCTULOSONIC ACID TRANSFERASE, MITOCHONDRIAL-RELATED"/>
    <property type="match status" value="1"/>
</dbReference>
<evidence type="ECO:0000256" key="7">
    <source>
        <dbReference type="ARBA" id="ARBA00049183"/>
    </source>
</evidence>
<dbReference type="SUPFAM" id="SSF53756">
    <property type="entry name" value="UDP-Glycosyltransferase/glycogen phosphorylase"/>
    <property type="match status" value="1"/>
</dbReference>
<feature type="domain" description="3-deoxy-D-manno-octulosonic-acid transferase N-terminal" evidence="9">
    <location>
        <begin position="44"/>
        <end position="212"/>
    </location>
</feature>
<sequence length="419" mass="45060">MTQPTAKRWPLSYHLYRFVTFCAAPLLHRFAGKRHRAMGCAADRLGERFGHASLPRPQGSLVWINAASMGELRATIAVATAMPDAQLLITTTSQSGAEMVSRQFPPNCMHQFAPLDTGAAAARFLDYWRPDLALFVESDLPLRVIDRLARAGVRMGILNARPSRTRNRFPGLSAAVLSRMALATSQDQDTAAQLIGLGLPEQRHVMVTDLKTLAPPPRPDPQAVAALRNQISGRPVWLAMSAHPEEAEQLLAAHRRLLRDRPDLLLLLAPRHPDAMPRFEGVLNGLTARRRSRGEEIGDAQVYFADTLGEAGTLFAVAPFAVICGTFADLGGHSPAEALAAGLPVLRGPHVGNHAAAFERAEKCGAARVASDTQALASAVADWLSGDALETAASAARTAGARNDTQITALVSRIEQLMP</sequence>
<comment type="function">
    <text evidence="1 8">Involved in lipopolysaccharide (LPS) biosynthesis. Catalyzes the transfer of 3-deoxy-D-manno-octulosonate (Kdo) residue(s) from CMP-Kdo to lipid IV(A), the tetraacyldisaccharide-1,4'-bisphosphate precursor of lipid A.</text>
</comment>
<keyword evidence="8" id="KW-0472">Membrane</keyword>
<dbReference type="Gene3D" id="3.40.50.2000">
    <property type="entry name" value="Glycogen Phosphorylase B"/>
    <property type="match status" value="1"/>
</dbReference>
<evidence type="ECO:0000256" key="6">
    <source>
        <dbReference type="ARBA" id="ARBA00031445"/>
    </source>
</evidence>
<dbReference type="InterPro" id="IPR039901">
    <property type="entry name" value="Kdotransferase"/>
</dbReference>
<dbReference type="Pfam" id="PF04413">
    <property type="entry name" value="Glycos_transf_N"/>
    <property type="match status" value="1"/>
</dbReference>
<keyword evidence="8" id="KW-0448">Lipopolysaccharide biosynthesis</keyword>
<dbReference type="EMBL" id="JADMKU010000006">
    <property type="protein sequence ID" value="MBR9651246.1"/>
    <property type="molecule type" value="Genomic_DNA"/>
</dbReference>
<evidence type="ECO:0000256" key="4">
    <source>
        <dbReference type="ARBA" id="ARBA00019077"/>
    </source>
</evidence>
<comment type="caution">
    <text evidence="10">The sequence shown here is derived from an EMBL/GenBank/DDBJ whole genome shotgun (WGS) entry which is preliminary data.</text>
</comment>
<evidence type="ECO:0000313" key="11">
    <source>
        <dbReference type="Proteomes" id="UP001195941"/>
    </source>
</evidence>
<protein>
    <recommendedName>
        <fullName evidence="4 8">3-deoxy-D-manno-octulosonic acid transferase</fullName>
        <shortName evidence="8">Kdo transferase</shortName>
        <ecNumber evidence="3 8">2.4.99.12</ecNumber>
    </recommendedName>
    <alternativeName>
        <fullName evidence="6 8">Lipid IV(A) 3-deoxy-D-manno-octulosonic acid transferase</fullName>
    </alternativeName>
</protein>
<comment type="pathway">
    <text evidence="2 8">Bacterial outer membrane biogenesis; LPS core biosynthesis.</text>
</comment>
<accession>A0ABS5HQJ5</accession>
<name>A0ABS5HQJ5_9RHOB</name>
<comment type="subcellular location">
    <subcellularLocation>
        <location evidence="8">Cell membrane</location>
    </subcellularLocation>
</comment>